<accession>A0A498HJC5</accession>
<dbReference type="Pfam" id="PF03195">
    <property type="entry name" value="LOB"/>
    <property type="match status" value="1"/>
</dbReference>
<dbReference type="PROSITE" id="PS50891">
    <property type="entry name" value="LOB"/>
    <property type="match status" value="1"/>
</dbReference>
<feature type="region of interest" description="Disordered" evidence="2">
    <location>
        <begin position="561"/>
        <end position="610"/>
    </location>
</feature>
<dbReference type="Proteomes" id="UP000290289">
    <property type="component" value="Chromosome 17"/>
</dbReference>
<dbReference type="PANTHER" id="PTHR31301:SF12">
    <property type="entry name" value="LOB DOMAIN-CONTAINING PROTEIN 25"/>
    <property type="match status" value="1"/>
</dbReference>
<dbReference type="EMBL" id="RDQH01000343">
    <property type="protein sequence ID" value="RXH69487.1"/>
    <property type="molecule type" value="Genomic_DNA"/>
</dbReference>
<feature type="chain" id="PRO_5019767089" description="LOB domain-containing protein" evidence="3">
    <location>
        <begin position="17"/>
        <end position="610"/>
    </location>
</feature>
<keyword evidence="3" id="KW-0732">Signal</keyword>
<dbReference type="PANTHER" id="PTHR31301">
    <property type="entry name" value="LOB DOMAIN-CONTAINING PROTEIN 4-RELATED"/>
    <property type="match status" value="1"/>
</dbReference>
<evidence type="ECO:0000313" key="6">
    <source>
        <dbReference type="Proteomes" id="UP000290289"/>
    </source>
</evidence>
<feature type="domain" description="LOB" evidence="4">
    <location>
        <begin position="446"/>
        <end position="547"/>
    </location>
</feature>
<feature type="compositionally biased region" description="Basic and acidic residues" evidence="2">
    <location>
        <begin position="599"/>
        <end position="610"/>
    </location>
</feature>
<dbReference type="STRING" id="3750.A0A498HJC5"/>
<dbReference type="Pfam" id="PF12796">
    <property type="entry name" value="Ank_2"/>
    <property type="match status" value="1"/>
</dbReference>
<feature type="compositionally biased region" description="Low complexity" evidence="2">
    <location>
        <begin position="563"/>
        <end position="573"/>
    </location>
</feature>
<sequence>MEIALWLGAATATTTAAITASPTTIVIFAPPTTTHHYWHYQHTYIIAATITHTATTTIAITHHPHHHYHAQQKHFFKNAQQSQTGPKLDPSVQIQQPYDFYTPKRQKLRFHVYVVLSVFAFVGKTIKNVENTGLACSTNAIYPQLKLKYFVKASPFQFKLSMAAEFNRVENPGIHHQNQSEIEYQAFFDAVRRGDLHETKEFLTLHPNAITATDPWGTALPNAVLMGHEQIVEELVQLMTEEDLEVKDSYGMTALEYAARDNIKMVECMFTKNKKLLAVESGPSTPIVIAAFNERWDIVRCIYSFTPPEDLMPDKGPHGSRLSLLVPSVIFVLMFKIKKNEQGNQRNSTAVYEAAENGIVELVVSLIKTKPDLLFRRSSGRNIFHYAVECRQEKVYSLIYGVGKRNLITTFLDESDNGMLHCAGMLSPLAKENLDRISGAALQMQRERQWYKFLRRKCMPDCIFAPYFPPEEPQKFANVHKIFGASNVSKLLNEVHPHQREDAVNSLAYEAEARMKDPVYGCVGAISVLQRQVIRLQKELDETNADLVRYASSYNHEILLPTSQSERSSSSRVRGGGSLGQNSGSYFDPPWNRNAYGDRNYERGGGEGDI</sequence>
<keyword evidence="6" id="KW-1185">Reference proteome</keyword>
<organism evidence="5 6">
    <name type="scientific">Malus domestica</name>
    <name type="common">Apple</name>
    <name type="synonym">Pyrus malus</name>
    <dbReference type="NCBI Taxonomy" id="3750"/>
    <lineage>
        <taxon>Eukaryota</taxon>
        <taxon>Viridiplantae</taxon>
        <taxon>Streptophyta</taxon>
        <taxon>Embryophyta</taxon>
        <taxon>Tracheophyta</taxon>
        <taxon>Spermatophyta</taxon>
        <taxon>Magnoliopsida</taxon>
        <taxon>eudicotyledons</taxon>
        <taxon>Gunneridae</taxon>
        <taxon>Pentapetalae</taxon>
        <taxon>rosids</taxon>
        <taxon>fabids</taxon>
        <taxon>Rosales</taxon>
        <taxon>Rosaceae</taxon>
        <taxon>Amygdaloideae</taxon>
        <taxon>Maleae</taxon>
        <taxon>Malus</taxon>
    </lineage>
</organism>
<proteinExistence type="inferred from homology"/>
<comment type="similarity">
    <text evidence="1">Belongs to the LOB domain-containing protein family.</text>
</comment>
<evidence type="ECO:0000313" key="5">
    <source>
        <dbReference type="EMBL" id="RXH69487.1"/>
    </source>
</evidence>
<reference evidence="5 6" key="1">
    <citation type="submission" date="2018-10" db="EMBL/GenBank/DDBJ databases">
        <title>A high-quality apple genome assembly.</title>
        <authorList>
            <person name="Hu J."/>
        </authorList>
    </citation>
    <scope>NUCLEOTIDE SEQUENCE [LARGE SCALE GENOMIC DNA]</scope>
    <source>
        <strain evidence="6">cv. HFTH1</strain>
        <tissue evidence="5">Young leaf</tissue>
    </source>
</reference>
<name>A0A498HJC5_MALDO</name>
<evidence type="ECO:0000256" key="1">
    <source>
        <dbReference type="ARBA" id="ARBA00005474"/>
    </source>
</evidence>
<dbReference type="InterPro" id="IPR002110">
    <property type="entry name" value="Ankyrin_rpt"/>
</dbReference>
<comment type="caution">
    <text evidence="5">The sequence shown here is derived from an EMBL/GenBank/DDBJ whole genome shotgun (WGS) entry which is preliminary data.</text>
</comment>
<dbReference type="Gene3D" id="1.25.40.20">
    <property type="entry name" value="Ankyrin repeat-containing domain"/>
    <property type="match status" value="2"/>
</dbReference>
<evidence type="ECO:0000259" key="4">
    <source>
        <dbReference type="PROSITE" id="PS50891"/>
    </source>
</evidence>
<dbReference type="InterPro" id="IPR036770">
    <property type="entry name" value="Ankyrin_rpt-contain_sf"/>
</dbReference>
<gene>
    <name evidence="5" type="ORF">DVH24_037271</name>
</gene>
<dbReference type="AlphaFoldDB" id="A0A498HJC5"/>
<evidence type="ECO:0000256" key="2">
    <source>
        <dbReference type="SAM" id="MobiDB-lite"/>
    </source>
</evidence>
<evidence type="ECO:0000256" key="3">
    <source>
        <dbReference type="SAM" id="SignalP"/>
    </source>
</evidence>
<protein>
    <recommendedName>
        <fullName evidence="4">LOB domain-containing protein</fullName>
    </recommendedName>
</protein>
<dbReference type="SUPFAM" id="SSF48403">
    <property type="entry name" value="Ankyrin repeat"/>
    <property type="match status" value="1"/>
</dbReference>
<feature type="signal peptide" evidence="3">
    <location>
        <begin position="1"/>
        <end position="16"/>
    </location>
</feature>
<dbReference type="InterPro" id="IPR004883">
    <property type="entry name" value="LOB"/>
</dbReference>